<evidence type="ECO:0000313" key="1">
    <source>
        <dbReference type="EMBL" id="CAI9767094.1"/>
    </source>
</evidence>
<proteinExistence type="predicted"/>
<gene>
    <name evidence="1" type="ORF">FPE_LOCUS14524</name>
</gene>
<accession>A0AAD2DUW1</accession>
<keyword evidence="2" id="KW-1185">Reference proteome</keyword>
<sequence length="123" mass="13058">MQLDAQMDNKPSPFQLHMLQQQMQRKNMAGHGTVGVGNIGNNMVEFGGLSNVMGMGGVIRVRGTEISALMGSIVIIGDMSQNPMNPSQASNISNAIRSGPLSPAQAAAFMANLRRMNMLGGKQ</sequence>
<evidence type="ECO:0000313" key="2">
    <source>
        <dbReference type="Proteomes" id="UP000834106"/>
    </source>
</evidence>
<organism evidence="1 2">
    <name type="scientific">Fraxinus pennsylvanica</name>
    <dbReference type="NCBI Taxonomy" id="56036"/>
    <lineage>
        <taxon>Eukaryota</taxon>
        <taxon>Viridiplantae</taxon>
        <taxon>Streptophyta</taxon>
        <taxon>Embryophyta</taxon>
        <taxon>Tracheophyta</taxon>
        <taxon>Spermatophyta</taxon>
        <taxon>Magnoliopsida</taxon>
        <taxon>eudicotyledons</taxon>
        <taxon>Gunneridae</taxon>
        <taxon>Pentapetalae</taxon>
        <taxon>asterids</taxon>
        <taxon>lamiids</taxon>
        <taxon>Lamiales</taxon>
        <taxon>Oleaceae</taxon>
        <taxon>Oleeae</taxon>
        <taxon>Fraxinus</taxon>
    </lineage>
</organism>
<reference evidence="1" key="1">
    <citation type="submission" date="2023-05" db="EMBL/GenBank/DDBJ databases">
        <authorList>
            <person name="Huff M."/>
        </authorList>
    </citation>
    <scope>NUCLEOTIDE SEQUENCE</scope>
</reference>
<name>A0AAD2DUW1_9LAMI</name>
<dbReference type="AlphaFoldDB" id="A0AAD2DUW1"/>
<dbReference type="EMBL" id="OU503044">
    <property type="protein sequence ID" value="CAI9767094.1"/>
    <property type="molecule type" value="Genomic_DNA"/>
</dbReference>
<dbReference type="Proteomes" id="UP000834106">
    <property type="component" value="Chromosome 9"/>
</dbReference>
<protein>
    <submittedName>
        <fullName evidence="1">Uncharacterized protein</fullName>
    </submittedName>
</protein>